<dbReference type="AlphaFoldDB" id="A0A2G2VMF7"/>
<name>A0A2G2VMF7_CAPBA</name>
<dbReference type="InterPro" id="IPR000685">
    <property type="entry name" value="RuBisCO_lsu_C"/>
</dbReference>
<dbReference type="InterPro" id="IPR036376">
    <property type="entry name" value="RuBisCO_lsu_C_sf"/>
</dbReference>
<protein>
    <submittedName>
        <fullName evidence="3">Ribulose bisphosphate carboxylase large chain</fullName>
    </submittedName>
</protein>
<dbReference type="GO" id="GO:0000287">
    <property type="term" value="F:magnesium ion binding"/>
    <property type="evidence" value="ECO:0007669"/>
    <property type="project" value="InterPro"/>
</dbReference>
<dbReference type="EMBL" id="MLFT02000011">
    <property type="protein sequence ID" value="PHT34148.1"/>
    <property type="molecule type" value="Genomic_DNA"/>
</dbReference>
<keyword evidence="1" id="KW-1133">Transmembrane helix</keyword>
<dbReference type="Gene3D" id="3.20.20.110">
    <property type="entry name" value="Ribulose bisphosphate carboxylase, large subunit, C-terminal domain"/>
    <property type="match status" value="1"/>
</dbReference>
<dbReference type="Pfam" id="PF00016">
    <property type="entry name" value="RuBisCO_large"/>
    <property type="match status" value="1"/>
</dbReference>
<keyword evidence="4" id="KW-1185">Reference proteome</keyword>
<feature type="domain" description="Ribulose bisphosphate carboxylase large subunit C-terminal" evidence="2">
    <location>
        <begin position="83"/>
        <end position="185"/>
    </location>
</feature>
<sequence length="346" mass="39046">MERSLKETTRNKIARPNEQKAMKVDDKSVKFWLEMPSWVTLSFDSMLYRWKVSNDGRLVFSIDWLTDGSCHVRNQRGLLARGRKKAPSVRVMLLAYAGVIPVASGGIHVWHMPTLTKIFRDDSLLQFCGGTLGHPWGNAPGAVANRVALEECVKARNEGRDLAREGNEIIREASKLSPKLAAACEALFRKRARSDGPSCEPAVKRQQIDPANEVMTPEVTNCDHSLTNRSEKSLYSGLHQRVSLDASLEEKSPKAKTIGCSKSLSTYPVEDKMDAVRKRVLESRVPQGFDIEDVALNPSLRPGKIQEQNLRDSYQRTRIDLFVLSLRILCDYFIRYCQGKKVMPKE</sequence>
<dbReference type="Proteomes" id="UP000224567">
    <property type="component" value="Unassembled WGS sequence"/>
</dbReference>
<evidence type="ECO:0000256" key="1">
    <source>
        <dbReference type="SAM" id="Phobius"/>
    </source>
</evidence>
<feature type="transmembrane region" description="Helical" evidence="1">
    <location>
        <begin position="91"/>
        <end position="110"/>
    </location>
</feature>
<reference evidence="3 4" key="1">
    <citation type="journal article" date="2017" name="Genome Biol.">
        <title>New reference genome sequences of hot pepper reveal the massive evolution of plant disease-resistance genes by retroduplication.</title>
        <authorList>
            <person name="Kim S."/>
            <person name="Park J."/>
            <person name="Yeom S.I."/>
            <person name="Kim Y.M."/>
            <person name="Seo E."/>
            <person name="Kim K.T."/>
            <person name="Kim M.S."/>
            <person name="Lee J.M."/>
            <person name="Cheong K."/>
            <person name="Shin H.S."/>
            <person name="Kim S.B."/>
            <person name="Han K."/>
            <person name="Lee J."/>
            <person name="Park M."/>
            <person name="Lee H.A."/>
            <person name="Lee H.Y."/>
            <person name="Lee Y."/>
            <person name="Oh S."/>
            <person name="Lee J.H."/>
            <person name="Choi E."/>
            <person name="Choi E."/>
            <person name="Lee S.E."/>
            <person name="Jeon J."/>
            <person name="Kim H."/>
            <person name="Choi G."/>
            <person name="Song H."/>
            <person name="Lee J."/>
            <person name="Lee S.C."/>
            <person name="Kwon J.K."/>
            <person name="Lee H.Y."/>
            <person name="Koo N."/>
            <person name="Hong Y."/>
            <person name="Kim R.W."/>
            <person name="Kang W.H."/>
            <person name="Huh J.H."/>
            <person name="Kang B.C."/>
            <person name="Yang T.J."/>
            <person name="Lee Y.H."/>
            <person name="Bennetzen J.L."/>
            <person name="Choi D."/>
        </authorList>
    </citation>
    <scope>NUCLEOTIDE SEQUENCE [LARGE SCALE GENOMIC DNA]</scope>
    <source>
        <strain evidence="4">cv. PBC81</strain>
    </source>
</reference>
<dbReference type="PANTHER" id="PTHR47910">
    <property type="entry name" value="RIBULOSE BISPHOSPHATE CARBOXYLASE LARGE CHAIN, CATALYTIC DOMAIN-CONTAINING PROTEIN"/>
    <property type="match status" value="1"/>
</dbReference>
<dbReference type="SUPFAM" id="SSF51649">
    <property type="entry name" value="RuBisCo, C-terminal domain"/>
    <property type="match status" value="1"/>
</dbReference>
<dbReference type="GO" id="GO:0016984">
    <property type="term" value="F:ribulose-bisphosphate carboxylase activity"/>
    <property type="evidence" value="ECO:0007669"/>
    <property type="project" value="InterPro"/>
</dbReference>
<reference evidence="4" key="2">
    <citation type="journal article" date="2017" name="J. Anim. Genet.">
        <title>Multiple reference genome sequences of hot pepper reveal the massive evolution of plant disease resistance genes by retroduplication.</title>
        <authorList>
            <person name="Kim S."/>
            <person name="Park J."/>
            <person name="Yeom S.-I."/>
            <person name="Kim Y.-M."/>
            <person name="Seo E."/>
            <person name="Kim K.-T."/>
            <person name="Kim M.-S."/>
            <person name="Lee J.M."/>
            <person name="Cheong K."/>
            <person name="Shin H.-S."/>
            <person name="Kim S.-B."/>
            <person name="Han K."/>
            <person name="Lee J."/>
            <person name="Park M."/>
            <person name="Lee H.-A."/>
            <person name="Lee H.-Y."/>
            <person name="Lee Y."/>
            <person name="Oh S."/>
            <person name="Lee J.H."/>
            <person name="Choi E."/>
            <person name="Choi E."/>
            <person name="Lee S.E."/>
            <person name="Jeon J."/>
            <person name="Kim H."/>
            <person name="Choi G."/>
            <person name="Song H."/>
            <person name="Lee J."/>
            <person name="Lee S.-C."/>
            <person name="Kwon J.-K."/>
            <person name="Lee H.-Y."/>
            <person name="Koo N."/>
            <person name="Hong Y."/>
            <person name="Kim R.W."/>
            <person name="Kang W.-H."/>
            <person name="Huh J.H."/>
            <person name="Kang B.-C."/>
            <person name="Yang T.-J."/>
            <person name="Lee Y.-H."/>
            <person name="Bennetzen J.L."/>
            <person name="Choi D."/>
        </authorList>
    </citation>
    <scope>NUCLEOTIDE SEQUENCE [LARGE SCALE GENOMIC DNA]</scope>
    <source>
        <strain evidence="4">cv. PBC81</strain>
    </source>
</reference>
<organism evidence="3 4">
    <name type="scientific">Capsicum baccatum</name>
    <name type="common">Peruvian pepper</name>
    <dbReference type="NCBI Taxonomy" id="33114"/>
    <lineage>
        <taxon>Eukaryota</taxon>
        <taxon>Viridiplantae</taxon>
        <taxon>Streptophyta</taxon>
        <taxon>Embryophyta</taxon>
        <taxon>Tracheophyta</taxon>
        <taxon>Spermatophyta</taxon>
        <taxon>Magnoliopsida</taxon>
        <taxon>eudicotyledons</taxon>
        <taxon>Gunneridae</taxon>
        <taxon>Pentapetalae</taxon>
        <taxon>asterids</taxon>
        <taxon>lamiids</taxon>
        <taxon>Solanales</taxon>
        <taxon>Solanaceae</taxon>
        <taxon>Solanoideae</taxon>
        <taxon>Capsiceae</taxon>
        <taxon>Capsicum</taxon>
    </lineage>
</organism>
<proteinExistence type="predicted"/>
<gene>
    <name evidence="3" type="ORF">CQW23_25948</name>
</gene>
<keyword evidence="1" id="KW-0472">Membrane</keyword>
<comment type="caution">
    <text evidence="3">The sequence shown here is derived from an EMBL/GenBank/DDBJ whole genome shotgun (WGS) entry which is preliminary data.</text>
</comment>
<keyword evidence="1" id="KW-0812">Transmembrane</keyword>
<dbReference type="STRING" id="33114.A0A2G2VMF7"/>
<dbReference type="PANTHER" id="PTHR47910:SF2">
    <property type="entry name" value="RIBULOSE BISPHOSPHATE CARBOXYLASE LARGE CHAIN, CATALYTIC DOMAIN-CONTAINING PROTEIN"/>
    <property type="match status" value="1"/>
</dbReference>
<evidence type="ECO:0000313" key="3">
    <source>
        <dbReference type="EMBL" id="PHT34148.1"/>
    </source>
</evidence>
<evidence type="ECO:0000259" key="2">
    <source>
        <dbReference type="Pfam" id="PF00016"/>
    </source>
</evidence>
<accession>A0A2G2VMF7</accession>
<evidence type="ECO:0000313" key="4">
    <source>
        <dbReference type="Proteomes" id="UP000224567"/>
    </source>
</evidence>